<feature type="signal peptide" evidence="2">
    <location>
        <begin position="1"/>
        <end position="22"/>
    </location>
</feature>
<organism evidence="3 4">
    <name type="scientific">Pyricularia oryzae</name>
    <name type="common">Rice blast fungus</name>
    <name type="synonym">Magnaporthe oryzae</name>
    <dbReference type="NCBI Taxonomy" id="318829"/>
    <lineage>
        <taxon>Eukaryota</taxon>
        <taxon>Fungi</taxon>
        <taxon>Dikarya</taxon>
        <taxon>Ascomycota</taxon>
        <taxon>Pezizomycotina</taxon>
        <taxon>Sordariomycetes</taxon>
        <taxon>Sordariomycetidae</taxon>
        <taxon>Magnaporthales</taxon>
        <taxon>Pyriculariaceae</taxon>
        <taxon>Pyricularia</taxon>
    </lineage>
</organism>
<proteinExistence type="predicted"/>
<name>A0A4P7MX36_PYROR</name>
<reference evidence="3 4" key="1">
    <citation type="journal article" date="2019" name="Mol. Biol. Evol.">
        <title>Blast fungal genomes show frequent chromosomal changes, gene gains and losses, and effector gene turnover.</title>
        <authorList>
            <person name="Gomez Luciano L.B."/>
            <person name="Jason Tsai I."/>
            <person name="Chuma I."/>
            <person name="Tosa Y."/>
            <person name="Chen Y.H."/>
            <person name="Li J.Y."/>
            <person name="Li M.Y."/>
            <person name="Jade Lu M.Y."/>
            <person name="Nakayashiki H."/>
            <person name="Li W.H."/>
        </authorList>
    </citation>
    <scope>NUCLEOTIDE SEQUENCE [LARGE SCALE GENOMIC DNA]</scope>
    <source>
        <strain evidence="3">MZ5-1-6</strain>
    </source>
</reference>
<evidence type="ECO:0000313" key="3">
    <source>
        <dbReference type="EMBL" id="QBZ53751.1"/>
    </source>
</evidence>
<dbReference type="EMBL" id="CP034204">
    <property type="protein sequence ID" value="QBZ53751.1"/>
    <property type="molecule type" value="Genomic_DNA"/>
</dbReference>
<feature type="region of interest" description="Disordered" evidence="1">
    <location>
        <begin position="92"/>
        <end position="121"/>
    </location>
</feature>
<dbReference type="AlphaFoldDB" id="A0A4P7MX36"/>
<evidence type="ECO:0000256" key="1">
    <source>
        <dbReference type="SAM" id="MobiDB-lite"/>
    </source>
</evidence>
<dbReference type="Proteomes" id="UP000294847">
    <property type="component" value="Chromosome 1"/>
</dbReference>
<evidence type="ECO:0000256" key="2">
    <source>
        <dbReference type="SAM" id="SignalP"/>
    </source>
</evidence>
<gene>
    <name evidence="3" type="ORF">PoMZ_09441</name>
</gene>
<protein>
    <submittedName>
        <fullName evidence="3">Uncharacterized protein</fullName>
    </submittedName>
</protein>
<feature type="compositionally biased region" description="Basic and acidic residues" evidence="1">
    <location>
        <begin position="102"/>
        <end position="115"/>
    </location>
</feature>
<evidence type="ECO:0000313" key="4">
    <source>
        <dbReference type="Proteomes" id="UP000294847"/>
    </source>
</evidence>
<feature type="chain" id="PRO_5020365670" evidence="2">
    <location>
        <begin position="23"/>
        <end position="121"/>
    </location>
</feature>
<accession>A0A4P7MX36</accession>
<keyword evidence="2" id="KW-0732">Signal</keyword>
<sequence>MQLGKTFTLVALVAAQTNVVLAIHECLVSLKINGIEHYKPAGTIELPGARTVYDIGDYGTVVIVLGDNCKPIYKTELKLPRTFDFSSRIFKKRKQSEGQPSGREEVKHQRIEAQEWKPGNV</sequence>